<dbReference type="PROSITE" id="PS50048">
    <property type="entry name" value="ZN2_CY6_FUNGAL_2"/>
    <property type="match status" value="1"/>
</dbReference>
<evidence type="ECO:0000256" key="1">
    <source>
        <dbReference type="ARBA" id="ARBA00004123"/>
    </source>
</evidence>
<dbReference type="InterPro" id="IPR007219">
    <property type="entry name" value="XnlR_reg_dom"/>
</dbReference>
<organism evidence="9 10">
    <name type="scientific">Penicillium steckii</name>
    <dbReference type="NCBI Taxonomy" id="303698"/>
    <lineage>
        <taxon>Eukaryota</taxon>
        <taxon>Fungi</taxon>
        <taxon>Dikarya</taxon>
        <taxon>Ascomycota</taxon>
        <taxon>Pezizomycotina</taxon>
        <taxon>Eurotiomycetes</taxon>
        <taxon>Eurotiomycetidae</taxon>
        <taxon>Eurotiales</taxon>
        <taxon>Aspergillaceae</taxon>
        <taxon>Penicillium</taxon>
    </lineage>
</organism>
<evidence type="ECO:0000313" key="10">
    <source>
        <dbReference type="Proteomes" id="UP000191285"/>
    </source>
</evidence>
<keyword evidence="4" id="KW-0238">DNA-binding</keyword>
<dbReference type="STRING" id="303698.A0A1V6T974"/>
<reference evidence="10" key="1">
    <citation type="journal article" date="2017" name="Nat. Microbiol.">
        <title>Global analysis of biosynthetic gene clusters reveals vast potential of secondary metabolite production in Penicillium species.</title>
        <authorList>
            <person name="Nielsen J.C."/>
            <person name="Grijseels S."/>
            <person name="Prigent S."/>
            <person name="Ji B."/>
            <person name="Dainat J."/>
            <person name="Nielsen K.F."/>
            <person name="Frisvad J.C."/>
            <person name="Workman M."/>
            <person name="Nielsen J."/>
        </authorList>
    </citation>
    <scope>NUCLEOTIDE SEQUENCE [LARGE SCALE GENOMIC DNA]</scope>
    <source>
        <strain evidence="10">IBT 24891</strain>
    </source>
</reference>
<sequence length="719" mass="80519">MSTADDNYTVHKVSLKRTRQACGPCRRKKARCPGEKPVCSLCQRLGQRCTYAAQVISNRARVQKDSTSGGPEIDADDRQESNSSGTHDTPRLRHIEQRLEDITTLLQDRLPQSNLSNQSLSDYLPQTHDQTQNASTTVTAPIDQPIDQLESGPASCDTLPSSLIESEVEVYLNNFHDQPYCVFSKDWLLQNASNLPPEVSFSLVALTLRLSVNSPGLMGYDTSTGKHCADRAWNILSSHHQHGKTGLSFLQANFLIAQLDLADGNAHRGCSSVALGLRVIQTFGFNQGKNLSCSSTLESEARKRITWAYFMLDRTYNASRNYSLCLSDNLFTLHFPSPGSDTTEFRGSLHGKSKKQGHRVDQGIMACLLRLYSLWGKATEWVFEPLPTSSLPPWQSGSALAMLESEWMQFETQFADAHRYMNVDFKRRALNDPESRPYLLTWLCVQFLFHSIPCFLHHPFVTMIKLRHMRGNLSATFLQKSFETSLIHSRWISRFIREMAEVDLRLYDPFFGYLAAIAATVQLEHTGNKNPKIALLLNNEYRDLVGFMTELSSEWDSMRILVGRLNELAARHQNYGSLFYNQEGFSGALSSMATPSNLPRMSSQDEYLMWDVLDLTSLGLSQASDILGMGSFPDNNYMPEDDNDTSKSSSDGDLDDQETTTLGHVPNETPTLAGDVNTLSNDTPGPDWPFSRTGNNAVASGVPDIPDWMIFGDLMTDHL</sequence>
<dbReference type="GO" id="GO:0006351">
    <property type="term" value="P:DNA-templated transcription"/>
    <property type="evidence" value="ECO:0007669"/>
    <property type="project" value="InterPro"/>
</dbReference>
<dbReference type="GO" id="GO:0008270">
    <property type="term" value="F:zinc ion binding"/>
    <property type="evidence" value="ECO:0007669"/>
    <property type="project" value="InterPro"/>
</dbReference>
<evidence type="ECO:0000256" key="7">
    <source>
        <dbReference type="SAM" id="MobiDB-lite"/>
    </source>
</evidence>
<evidence type="ECO:0000256" key="3">
    <source>
        <dbReference type="ARBA" id="ARBA00023015"/>
    </source>
</evidence>
<keyword evidence="5" id="KW-0804">Transcription</keyword>
<evidence type="ECO:0000256" key="2">
    <source>
        <dbReference type="ARBA" id="ARBA00022723"/>
    </source>
</evidence>
<dbReference type="PANTHER" id="PTHR47338">
    <property type="entry name" value="ZN(II)2CYS6 TRANSCRIPTION FACTOR (EUROFUNG)-RELATED"/>
    <property type="match status" value="1"/>
</dbReference>
<dbReference type="CDD" id="cd00067">
    <property type="entry name" value="GAL4"/>
    <property type="match status" value="1"/>
</dbReference>
<comment type="subcellular location">
    <subcellularLocation>
        <location evidence="1">Nucleus</location>
    </subcellularLocation>
</comment>
<evidence type="ECO:0000256" key="6">
    <source>
        <dbReference type="ARBA" id="ARBA00023242"/>
    </source>
</evidence>
<accession>A0A1V6T974</accession>
<dbReference type="InterPro" id="IPR001138">
    <property type="entry name" value="Zn2Cys6_DnaBD"/>
</dbReference>
<dbReference type="OrthoDB" id="424974at2759"/>
<keyword evidence="10" id="KW-1185">Reference proteome</keyword>
<dbReference type="PANTHER" id="PTHR47338:SF9">
    <property type="entry name" value="ZN(II)2CYS6 TRANSCRIPTION FACTOR (EUROFUNG)"/>
    <property type="match status" value="1"/>
</dbReference>
<dbReference type="GO" id="GO:0005634">
    <property type="term" value="C:nucleus"/>
    <property type="evidence" value="ECO:0007669"/>
    <property type="project" value="UniProtKB-SubCell"/>
</dbReference>
<feature type="region of interest" description="Disordered" evidence="7">
    <location>
        <begin position="116"/>
        <end position="137"/>
    </location>
</feature>
<comment type="caution">
    <text evidence="9">The sequence shown here is derived from an EMBL/GenBank/DDBJ whole genome shotgun (WGS) entry which is preliminary data.</text>
</comment>
<gene>
    <name evidence="9" type="ORF">PENSTE_c010G00247</name>
</gene>
<dbReference type="GO" id="GO:0000981">
    <property type="term" value="F:DNA-binding transcription factor activity, RNA polymerase II-specific"/>
    <property type="evidence" value="ECO:0007669"/>
    <property type="project" value="InterPro"/>
</dbReference>
<dbReference type="GO" id="GO:0003677">
    <property type="term" value="F:DNA binding"/>
    <property type="evidence" value="ECO:0007669"/>
    <property type="project" value="UniProtKB-KW"/>
</dbReference>
<keyword evidence="3" id="KW-0805">Transcription regulation</keyword>
<feature type="domain" description="Zn(2)-C6 fungal-type" evidence="8">
    <location>
        <begin position="21"/>
        <end position="51"/>
    </location>
</feature>
<dbReference type="Pfam" id="PF00172">
    <property type="entry name" value="Zn_clus"/>
    <property type="match status" value="1"/>
</dbReference>
<evidence type="ECO:0000256" key="4">
    <source>
        <dbReference type="ARBA" id="ARBA00023125"/>
    </source>
</evidence>
<proteinExistence type="predicted"/>
<dbReference type="Proteomes" id="UP000191285">
    <property type="component" value="Unassembled WGS sequence"/>
</dbReference>
<dbReference type="InterPro" id="IPR050815">
    <property type="entry name" value="TF_fung"/>
</dbReference>
<dbReference type="Gene3D" id="4.10.240.10">
    <property type="entry name" value="Zn(2)-C6 fungal-type DNA-binding domain"/>
    <property type="match status" value="1"/>
</dbReference>
<dbReference type="SUPFAM" id="SSF57701">
    <property type="entry name" value="Zn2/Cys6 DNA-binding domain"/>
    <property type="match status" value="1"/>
</dbReference>
<dbReference type="Pfam" id="PF04082">
    <property type="entry name" value="Fungal_trans"/>
    <property type="match status" value="1"/>
</dbReference>
<evidence type="ECO:0000256" key="5">
    <source>
        <dbReference type="ARBA" id="ARBA00023163"/>
    </source>
</evidence>
<dbReference type="SMART" id="SM00066">
    <property type="entry name" value="GAL4"/>
    <property type="match status" value="1"/>
</dbReference>
<feature type="compositionally biased region" description="Polar residues" evidence="7">
    <location>
        <begin position="127"/>
        <end position="137"/>
    </location>
</feature>
<protein>
    <recommendedName>
        <fullName evidence="8">Zn(2)-C6 fungal-type domain-containing protein</fullName>
    </recommendedName>
</protein>
<dbReference type="EMBL" id="MLKD01000010">
    <property type="protein sequence ID" value="OQE22273.1"/>
    <property type="molecule type" value="Genomic_DNA"/>
</dbReference>
<dbReference type="InterPro" id="IPR036864">
    <property type="entry name" value="Zn2-C6_fun-type_DNA-bd_sf"/>
</dbReference>
<keyword evidence="2" id="KW-0479">Metal-binding</keyword>
<name>A0A1V6T974_9EURO</name>
<dbReference type="CDD" id="cd12148">
    <property type="entry name" value="fungal_TF_MHR"/>
    <property type="match status" value="1"/>
</dbReference>
<feature type="region of interest" description="Disordered" evidence="7">
    <location>
        <begin position="631"/>
        <end position="687"/>
    </location>
</feature>
<evidence type="ECO:0000313" key="9">
    <source>
        <dbReference type="EMBL" id="OQE22273.1"/>
    </source>
</evidence>
<keyword evidence="6" id="KW-0539">Nucleus</keyword>
<dbReference type="PROSITE" id="PS00463">
    <property type="entry name" value="ZN2_CY6_FUNGAL_1"/>
    <property type="match status" value="1"/>
</dbReference>
<dbReference type="AlphaFoldDB" id="A0A1V6T974"/>
<evidence type="ECO:0000259" key="8">
    <source>
        <dbReference type="PROSITE" id="PS50048"/>
    </source>
</evidence>
<feature type="region of interest" description="Disordered" evidence="7">
    <location>
        <begin position="60"/>
        <end position="94"/>
    </location>
</feature>